<reference evidence="2 3" key="1">
    <citation type="submission" date="2024-04" db="EMBL/GenBank/DDBJ databases">
        <title>genome sequences of Mucor flavus KT1a and Helicostylum pulchrum KT1b strains isolated from the surface of a dry-aged beef.</title>
        <authorList>
            <person name="Toyotome T."/>
            <person name="Hosono M."/>
            <person name="Torimaru M."/>
            <person name="Fukuda K."/>
            <person name="Mikami N."/>
        </authorList>
    </citation>
    <scope>NUCLEOTIDE SEQUENCE [LARGE SCALE GENOMIC DNA]</scope>
    <source>
        <strain evidence="2 3">KT1a</strain>
    </source>
</reference>
<evidence type="ECO:0000313" key="2">
    <source>
        <dbReference type="EMBL" id="GAA5815582.1"/>
    </source>
</evidence>
<dbReference type="EMBL" id="BAABUK010000026">
    <property type="protein sequence ID" value="GAA5815582.1"/>
    <property type="molecule type" value="Genomic_DNA"/>
</dbReference>
<feature type="compositionally biased region" description="Polar residues" evidence="1">
    <location>
        <begin position="147"/>
        <end position="157"/>
    </location>
</feature>
<evidence type="ECO:0000256" key="1">
    <source>
        <dbReference type="SAM" id="MobiDB-lite"/>
    </source>
</evidence>
<organism evidence="2 3">
    <name type="scientific">Mucor flavus</name>
    <dbReference type="NCBI Taxonomy" id="439312"/>
    <lineage>
        <taxon>Eukaryota</taxon>
        <taxon>Fungi</taxon>
        <taxon>Fungi incertae sedis</taxon>
        <taxon>Mucoromycota</taxon>
        <taxon>Mucoromycotina</taxon>
        <taxon>Mucoromycetes</taxon>
        <taxon>Mucorales</taxon>
        <taxon>Mucorineae</taxon>
        <taxon>Mucoraceae</taxon>
        <taxon>Mucor</taxon>
    </lineage>
</organism>
<gene>
    <name evidence="2" type="ORF">MFLAVUS_009094</name>
</gene>
<evidence type="ECO:0000313" key="3">
    <source>
        <dbReference type="Proteomes" id="UP001473302"/>
    </source>
</evidence>
<comment type="caution">
    <text evidence="2">The sequence shown here is derived from an EMBL/GenBank/DDBJ whole genome shotgun (WGS) entry which is preliminary data.</text>
</comment>
<proteinExistence type="predicted"/>
<feature type="region of interest" description="Disordered" evidence="1">
    <location>
        <begin position="144"/>
        <end position="168"/>
    </location>
</feature>
<sequence>MDPYRSHPPPPSLSGYQPYMGTPHRNSLSMYQTPGVAPYRLPNDYNSFSLQQMHMHQPPPSYLPYGGMDPHYRQQILDDEPSCFDGLLESICCCFGFGPQNHHEVMYRHELQRRRLIAKEERNRMALYQKENQRIMQLQQQHLAQQSSTVTKPSSIKTTAATVAETTA</sequence>
<name>A0ABP9Z908_9FUNG</name>
<protein>
    <submittedName>
        <fullName evidence="2">Uncharacterized protein</fullName>
    </submittedName>
</protein>
<feature type="compositionally biased region" description="Low complexity" evidence="1">
    <location>
        <begin position="158"/>
        <end position="168"/>
    </location>
</feature>
<dbReference type="Proteomes" id="UP001473302">
    <property type="component" value="Unassembled WGS sequence"/>
</dbReference>
<accession>A0ABP9Z908</accession>
<keyword evidence="3" id="KW-1185">Reference proteome</keyword>